<name>A0A9D1TU70_9GAMM</name>
<evidence type="ECO:0000256" key="17">
    <source>
        <dbReference type="SAM" id="Phobius"/>
    </source>
</evidence>
<dbReference type="GO" id="GO:0008444">
    <property type="term" value="F:CDP-diacylglycerol-glycerol-3-phosphate 3-phosphatidyltransferase activity"/>
    <property type="evidence" value="ECO:0007669"/>
    <property type="project" value="UniProtKB-UniRule"/>
</dbReference>
<feature type="transmembrane region" description="Helical" evidence="17">
    <location>
        <begin position="7"/>
        <end position="25"/>
    </location>
</feature>
<evidence type="ECO:0000313" key="19">
    <source>
        <dbReference type="Proteomes" id="UP000823934"/>
    </source>
</evidence>
<organism evidence="18 19">
    <name type="scientific">Candidatus Ignatzschineria merdigallinarum</name>
    <dbReference type="NCBI Taxonomy" id="2838621"/>
    <lineage>
        <taxon>Bacteria</taxon>
        <taxon>Pseudomonadati</taxon>
        <taxon>Pseudomonadota</taxon>
        <taxon>Gammaproteobacteria</taxon>
        <taxon>Cardiobacteriales</taxon>
        <taxon>Ignatzschineriaceae</taxon>
        <taxon>Ignatzschineria</taxon>
    </lineage>
</organism>
<evidence type="ECO:0000256" key="4">
    <source>
        <dbReference type="ARBA" id="ARBA00013170"/>
    </source>
</evidence>
<comment type="subcellular location">
    <subcellularLocation>
        <location evidence="1">Membrane</location>
        <topology evidence="1">Multi-pass membrane protein</topology>
    </subcellularLocation>
</comment>
<evidence type="ECO:0000256" key="10">
    <source>
        <dbReference type="ARBA" id="ARBA00023098"/>
    </source>
</evidence>
<dbReference type="InterPro" id="IPR048254">
    <property type="entry name" value="CDP_ALCOHOL_P_TRANSF_CS"/>
</dbReference>
<dbReference type="PANTHER" id="PTHR14269">
    <property type="entry name" value="CDP-DIACYLGLYCEROL--GLYCEROL-3-PHOSPHATE 3-PHOSPHATIDYLTRANSFERASE-RELATED"/>
    <property type="match status" value="1"/>
</dbReference>
<evidence type="ECO:0000256" key="2">
    <source>
        <dbReference type="ARBA" id="ARBA00005042"/>
    </source>
</evidence>
<dbReference type="EC" id="2.7.8.5" evidence="4 15"/>
<reference evidence="18" key="2">
    <citation type="submission" date="2021-04" db="EMBL/GenBank/DDBJ databases">
        <authorList>
            <person name="Gilroy R."/>
        </authorList>
    </citation>
    <scope>NUCLEOTIDE SEQUENCE</scope>
    <source>
        <strain evidence="18">CHK160-9182</strain>
    </source>
</reference>
<dbReference type="Gene3D" id="1.20.120.1760">
    <property type="match status" value="1"/>
</dbReference>
<accession>A0A9D1TU70</accession>
<reference evidence="18" key="1">
    <citation type="journal article" date="2021" name="PeerJ">
        <title>Extensive microbial diversity within the chicken gut microbiome revealed by metagenomics and culture.</title>
        <authorList>
            <person name="Gilroy R."/>
            <person name="Ravi A."/>
            <person name="Getino M."/>
            <person name="Pursley I."/>
            <person name="Horton D.L."/>
            <person name="Alikhan N.F."/>
            <person name="Baker D."/>
            <person name="Gharbi K."/>
            <person name="Hall N."/>
            <person name="Watson M."/>
            <person name="Adriaenssens E.M."/>
            <person name="Foster-Nyarko E."/>
            <person name="Jarju S."/>
            <person name="Secka A."/>
            <person name="Antonio M."/>
            <person name="Oren A."/>
            <person name="Chaudhuri R.R."/>
            <person name="La Ragione R."/>
            <person name="Hildebrand F."/>
            <person name="Pallen M.J."/>
        </authorList>
    </citation>
    <scope>NUCLEOTIDE SEQUENCE</scope>
    <source>
        <strain evidence="18">CHK160-9182</strain>
    </source>
</reference>
<sequence length="184" mass="20959">MNLPSLITWSRVVAIPVFILCYFLPTPHKNLVLSLLFMAASFTDWLDGYLARKWNQTSSFGAFLDPVADKLLVAVALIAIIDHHPGQWYLTLSVMIIISREITISALREWMASMGERGVVAVSWIGKWKTAFQMGAITFLLYEQNLLGLPLFNIGLIFLVIATFLTLWSMIQYLYSTWKVLRVK</sequence>
<keyword evidence="12" id="KW-0594">Phospholipid biosynthesis</keyword>
<evidence type="ECO:0000313" key="18">
    <source>
        <dbReference type="EMBL" id="HIW06933.1"/>
    </source>
</evidence>
<evidence type="ECO:0000256" key="12">
    <source>
        <dbReference type="ARBA" id="ARBA00023209"/>
    </source>
</evidence>
<dbReference type="PANTHER" id="PTHR14269:SF62">
    <property type="entry name" value="CDP-DIACYLGLYCEROL--GLYCEROL-3-PHOSPHATE 3-PHOSPHATIDYLTRANSFERASE 1, CHLOROPLASTIC"/>
    <property type="match status" value="1"/>
</dbReference>
<protein>
    <recommendedName>
        <fullName evidence="5 15">CDP-diacylglycerol--glycerol-3-phosphate 3-phosphatidyltransferase</fullName>
        <ecNumber evidence="4 15">2.7.8.5</ecNumber>
    </recommendedName>
</protein>
<dbReference type="Pfam" id="PF01066">
    <property type="entry name" value="CDP-OH_P_transf"/>
    <property type="match status" value="1"/>
</dbReference>
<dbReference type="AlphaFoldDB" id="A0A9D1TU70"/>
<feature type="transmembrane region" description="Helical" evidence="17">
    <location>
        <begin position="119"/>
        <end position="142"/>
    </location>
</feature>
<keyword evidence="10" id="KW-0443">Lipid metabolism</keyword>
<feature type="transmembrane region" description="Helical" evidence="17">
    <location>
        <begin position="154"/>
        <end position="175"/>
    </location>
</feature>
<dbReference type="GO" id="GO:0005886">
    <property type="term" value="C:plasma membrane"/>
    <property type="evidence" value="ECO:0007669"/>
    <property type="project" value="TreeGrafter"/>
</dbReference>
<keyword evidence="13" id="KW-1208">Phospholipid metabolism</keyword>
<evidence type="ECO:0000256" key="15">
    <source>
        <dbReference type="NCBIfam" id="TIGR00560"/>
    </source>
</evidence>
<dbReference type="GO" id="GO:0046474">
    <property type="term" value="P:glycerophospholipid biosynthetic process"/>
    <property type="evidence" value="ECO:0007669"/>
    <property type="project" value="TreeGrafter"/>
</dbReference>
<evidence type="ECO:0000256" key="7">
    <source>
        <dbReference type="ARBA" id="ARBA00022679"/>
    </source>
</evidence>
<evidence type="ECO:0000256" key="1">
    <source>
        <dbReference type="ARBA" id="ARBA00004141"/>
    </source>
</evidence>
<evidence type="ECO:0000256" key="16">
    <source>
        <dbReference type="RuleBase" id="RU003750"/>
    </source>
</evidence>
<dbReference type="NCBIfam" id="TIGR00560">
    <property type="entry name" value="pgsA"/>
    <property type="match status" value="1"/>
</dbReference>
<comment type="similarity">
    <text evidence="3 16">Belongs to the CDP-alcohol phosphatidyltransferase class-I family.</text>
</comment>
<evidence type="ECO:0000256" key="5">
    <source>
        <dbReference type="ARBA" id="ARBA00014944"/>
    </source>
</evidence>
<dbReference type="InterPro" id="IPR043130">
    <property type="entry name" value="CDP-OH_PTrfase_TM_dom"/>
</dbReference>
<keyword evidence="9 17" id="KW-1133">Transmembrane helix</keyword>
<comment type="caution">
    <text evidence="18">The sequence shown here is derived from an EMBL/GenBank/DDBJ whole genome shotgun (WGS) entry which is preliminary data.</text>
</comment>
<dbReference type="PIRSF" id="PIRSF000847">
    <property type="entry name" value="Phos_ph_gly_syn"/>
    <property type="match status" value="1"/>
</dbReference>
<dbReference type="InterPro" id="IPR000462">
    <property type="entry name" value="CDP-OH_P_trans"/>
</dbReference>
<evidence type="ECO:0000256" key="6">
    <source>
        <dbReference type="ARBA" id="ARBA00022516"/>
    </source>
</evidence>
<evidence type="ECO:0000256" key="8">
    <source>
        <dbReference type="ARBA" id="ARBA00022692"/>
    </source>
</evidence>
<keyword evidence="7 16" id="KW-0808">Transferase</keyword>
<keyword evidence="6" id="KW-0444">Lipid biosynthesis</keyword>
<keyword evidence="8 17" id="KW-0812">Transmembrane</keyword>
<comment type="catalytic activity">
    <reaction evidence="14">
        <text>a CDP-1,2-diacyl-sn-glycerol + sn-glycerol 3-phosphate = a 1,2-diacyl-sn-glycero-3-phospho-(1'-sn-glycero-3'-phosphate) + CMP + H(+)</text>
        <dbReference type="Rhea" id="RHEA:12593"/>
        <dbReference type="ChEBI" id="CHEBI:15378"/>
        <dbReference type="ChEBI" id="CHEBI:57597"/>
        <dbReference type="ChEBI" id="CHEBI:58332"/>
        <dbReference type="ChEBI" id="CHEBI:60110"/>
        <dbReference type="ChEBI" id="CHEBI:60377"/>
        <dbReference type="EC" id="2.7.8.5"/>
    </reaction>
</comment>
<evidence type="ECO:0000256" key="11">
    <source>
        <dbReference type="ARBA" id="ARBA00023136"/>
    </source>
</evidence>
<dbReference type="InterPro" id="IPR050324">
    <property type="entry name" value="CDP-alcohol_PTase-I"/>
</dbReference>
<evidence type="ECO:0000256" key="9">
    <source>
        <dbReference type="ARBA" id="ARBA00022989"/>
    </source>
</evidence>
<evidence type="ECO:0000256" key="13">
    <source>
        <dbReference type="ARBA" id="ARBA00023264"/>
    </source>
</evidence>
<evidence type="ECO:0000256" key="14">
    <source>
        <dbReference type="ARBA" id="ARBA00048586"/>
    </source>
</evidence>
<keyword evidence="11 17" id="KW-0472">Membrane</keyword>
<dbReference type="InterPro" id="IPR004570">
    <property type="entry name" value="Phosphatidylglycerol_P_synth"/>
</dbReference>
<comment type="pathway">
    <text evidence="2">Phospholipid metabolism; phosphatidylglycerol biosynthesis; phosphatidylglycerol from CDP-diacylglycerol: step 1/2.</text>
</comment>
<proteinExistence type="inferred from homology"/>
<dbReference type="PROSITE" id="PS00379">
    <property type="entry name" value="CDP_ALCOHOL_P_TRANSF"/>
    <property type="match status" value="1"/>
</dbReference>
<dbReference type="Proteomes" id="UP000823934">
    <property type="component" value="Unassembled WGS sequence"/>
</dbReference>
<evidence type="ECO:0000256" key="3">
    <source>
        <dbReference type="ARBA" id="ARBA00010441"/>
    </source>
</evidence>
<dbReference type="EMBL" id="DXHP01000139">
    <property type="protein sequence ID" value="HIW06933.1"/>
    <property type="molecule type" value="Genomic_DNA"/>
</dbReference>
<gene>
    <name evidence="18" type="primary">pgsA</name>
    <name evidence="18" type="ORF">H9889_06370</name>
</gene>